<dbReference type="AlphaFoldDB" id="T1HMR8"/>
<sequence length="431" mass="49157">MEEASLRDLWRQKRVQRLIDRLQRKQKDHVKPFSDKILGVNLTKNMNTTTNCLSSSQPCILKTAAVSQKTRKLPRCISEPKIVPRETKLSMQRKSMLDPQYRFKKLFESNQSFSGINFQSNLQGCELIPERRKSKPKKFMCPKVIVHSCSSLTDQPIQIKEQGFTLSAFSPLVKGLDSWLKKRGKCITNFKRLQKMANSEPPSILVEKSIEPKNTEPKLSPSPGSHISDIQEDHVAPELKQENSTDIKCMLQGGLDDLCSVIRMGYPTKECETWLTTMCYNYPDLTKYPLYWECKASINSRRGIRQESTAIENPKLNMQVSDLISKIKVLNLNTPQKEASQEAPNKNSRILADINVNNLVNSSSIQFSVKKNQKKNENNFLVTPVRRSARKNNCKVHGKNAGIKCVSSLMELSPEIRDKMDFEPNLALINN</sequence>
<dbReference type="VEuPathDB" id="VectorBase:RPRC005342"/>
<keyword evidence="2" id="KW-1185">Reference proteome</keyword>
<dbReference type="EnsemblMetazoa" id="RPRC005342-RA">
    <property type="protein sequence ID" value="RPRC005342-PA"/>
    <property type="gene ID" value="RPRC005342"/>
</dbReference>
<proteinExistence type="predicted"/>
<dbReference type="GeneID" id="141449506"/>
<reference evidence="1" key="1">
    <citation type="submission" date="2015-05" db="UniProtKB">
        <authorList>
            <consortium name="EnsemblMetazoa"/>
        </authorList>
    </citation>
    <scope>IDENTIFICATION</scope>
</reference>
<dbReference type="EMBL" id="ACPB03010305">
    <property type="status" value="NOT_ANNOTATED_CDS"/>
    <property type="molecule type" value="Genomic_DNA"/>
</dbReference>
<evidence type="ECO:0008006" key="3">
    <source>
        <dbReference type="Google" id="ProtNLM"/>
    </source>
</evidence>
<protein>
    <recommendedName>
        <fullName evidence="3">Cytoskeleton-associated protein 2 C-terminal domain-containing protein</fullName>
    </recommendedName>
</protein>
<evidence type="ECO:0000313" key="2">
    <source>
        <dbReference type="Proteomes" id="UP000015103"/>
    </source>
</evidence>
<dbReference type="Proteomes" id="UP000015103">
    <property type="component" value="Unassembled WGS sequence"/>
</dbReference>
<dbReference type="OMA" id="WECKASI"/>
<name>T1HMR8_RHOPR</name>
<dbReference type="RefSeq" id="XP_073975122.1">
    <property type="nucleotide sequence ID" value="XM_074119021.1"/>
</dbReference>
<accession>T1HMR8</accession>
<dbReference type="InParanoid" id="T1HMR8"/>
<organism evidence="1 2">
    <name type="scientific">Rhodnius prolixus</name>
    <name type="common">Triatomid bug</name>
    <dbReference type="NCBI Taxonomy" id="13249"/>
    <lineage>
        <taxon>Eukaryota</taxon>
        <taxon>Metazoa</taxon>
        <taxon>Ecdysozoa</taxon>
        <taxon>Arthropoda</taxon>
        <taxon>Hexapoda</taxon>
        <taxon>Insecta</taxon>
        <taxon>Pterygota</taxon>
        <taxon>Neoptera</taxon>
        <taxon>Paraneoptera</taxon>
        <taxon>Hemiptera</taxon>
        <taxon>Heteroptera</taxon>
        <taxon>Panheteroptera</taxon>
        <taxon>Cimicomorpha</taxon>
        <taxon>Reduviidae</taxon>
        <taxon>Triatominae</taxon>
        <taxon>Rhodnius</taxon>
    </lineage>
</organism>
<evidence type="ECO:0000313" key="1">
    <source>
        <dbReference type="EnsemblMetazoa" id="RPRC005342-PA"/>
    </source>
</evidence>
<dbReference type="HOGENOM" id="CLU_636670_0_0_1"/>